<keyword evidence="2" id="KW-1185">Reference proteome</keyword>
<reference evidence="1" key="2">
    <citation type="submission" date="2022-06" db="UniProtKB">
        <authorList>
            <consortium name="EnsemblMetazoa"/>
        </authorList>
    </citation>
    <scope>IDENTIFICATION</scope>
    <source>
        <strain evidence="1">PS312</strain>
    </source>
</reference>
<evidence type="ECO:0000313" key="2">
    <source>
        <dbReference type="Proteomes" id="UP000005239"/>
    </source>
</evidence>
<protein>
    <submittedName>
        <fullName evidence="1">Uncharacterized protein</fullName>
    </submittedName>
</protein>
<proteinExistence type="predicted"/>
<reference evidence="2" key="1">
    <citation type="journal article" date="2008" name="Nat. Genet.">
        <title>The Pristionchus pacificus genome provides a unique perspective on nematode lifestyle and parasitism.</title>
        <authorList>
            <person name="Dieterich C."/>
            <person name="Clifton S.W."/>
            <person name="Schuster L.N."/>
            <person name="Chinwalla A."/>
            <person name="Delehaunty K."/>
            <person name="Dinkelacker I."/>
            <person name="Fulton L."/>
            <person name="Fulton R."/>
            <person name="Godfrey J."/>
            <person name="Minx P."/>
            <person name="Mitreva M."/>
            <person name="Roeseler W."/>
            <person name="Tian H."/>
            <person name="Witte H."/>
            <person name="Yang S.P."/>
            <person name="Wilson R.K."/>
            <person name="Sommer R.J."/>
        </authorList>
    </citation>
    <scope>NUCLEOTIDE SEQUENCE [LARGE SCALE GENOMIC DNA]</scope>
    <source>
        <strain evidence="2">PS312</strain>
    </source>
</reference>
<name>A0A2A6B647_PRIPA</name>
<accession>A0A8R1YTN8</accession>
<dbReference type="Proteomes" id="UP000005239">
    <property type="component" value="Unassembled WGS sequence"/>
</dbReference>
<evidence type="ECO:0000313" key="1">
    <source>
        <dbReference type="EnsemblMetazoa" id="PPA35184.1"/>
    </source>
</evidence>
<dbReference type="AlphaFoldDB" id="A0A2A6B647"/>
<accession>A0A2A6B647</accession>
<dbReference type="EnsemblMetazoa" id="PPA35184.1">
    <property type="protein sequence ID" value="PPA35184.1"/>
    <property type="gene ID" value="WBGene00273553"/>
</dbReference>
<sequence length="199" mass="22841">MAGSKRRNAKKNKSTMNRKCMNNQIQGSSTVSAVQANDEDFDLKAKTVSQFISSSSPSNKIFERMKKDIARRFELKWAYLKEAVATGKIRPEKYDAHDPDCPADMKEETFLETVLVYDLNTLTVAIDEITANDELKTDEIALVLKKIHDYKGIMYDQLEENDKMNRMIAALRTAADEKEKLKKEKKSEVRHEKNASMRI</sequence>
<gene>
    <name evidence="1" type="primary">WBGene00273553</name>
</gene>
<organism evidence="1 2">
    <name type="scientific">Pristionchus pacificus</name>
    <name type="common">Parasitic nematode worm</name>
    <dbReference type="NCBI Taxonomy" id="54126"/>
    <lineage>
        <taxon>Eukaryota</taxon>
        <taxon>Metazoa</taxon>
        <taxon>Ecdysozoa</taxon>
        <taxon>Nematoda</taxon>
        <taxon>Chromadorea</taxon>
        <taxon>Rhabditida</taxon>
        <taxon>Rhabditina</taxon>
        <taxon>Diplogasteromorpha</taxon>
        <taxon>Diplogasteroidea</taxon>
        <taxon>Neodiplogasteridae</taxon>
        <taxon>Pristionchus</taxon>
    </lineage>
</organism>